<dbReference type="PIRSF" id="PIRSF028784">
    <property type="entry name" value="MrpF"/>
    <property type="match status" value="1"/>
</dbReference>
<keyword evidence="4 8" id="KW-1003">Cell membrane</keyword>
<comment type="similarity">
    <text evidence="2 8">Belongs to the CPA3 antiporters (TC 2.A.63) subunit F family.</text>
</comment>
<evidence type="ECO:0000313" key="10">
    <source>
        <dbReference type="EMBL" id="AXI99899.1"/>
    </source>
</evidence>
<evidence type="ECO:0000256" key="6">
    <source>
        <dbReference type="ARBA" id="ARBA00022989"/>
    </source>
</evidence>
<dbReference type="EMBL" id="CP027806">
    <property type="protein sequence ID" value="AXI99899.1"/>
    <property type="molecule type" value="Genomic_DNA"/>
</dbReference>
<proteinExistence type="inferred from homology"/>
<feature type="transmembrane region" description="Helical" evidence="9">
    <location>
        <begin position="12"/>
        <end position="33"/>
    </location>
</feature>
<feature type="transmembrane region" description="Helical" evidence="9">
    <location>
        <begin position="70"/>
        <end position="90"/>
    </location>
</feature>
<dbReference type="GO" id="GO:0015385">
    <property type="term" value="F:sodium:proton antiporter activity"/>
    <property type="evidence" value="ECO:0007669"/>
    <property type="project" value="TreeGrafter"/>
</dbReference>
<keyword evidence="6 9" id="KW-1133">Transmembrane helix</keyword>
<organism evidence="10 11">
    <name type="scientific">Cyclonatronum proteinivorum</name>
    <dbReference type="NCBI Taxonomy" id="1457365"/>
    <lineage>
        <taxon>Bacteria</taxon>
        <taxon>Pseudomonadati</taxon>
        <taxon>Balneolota</taxon>
        <taxon>Balneolia</taxon>
        <taxon>Balneolales</taxon>
        <taxon>Cyclonatronaceae</taxon>
        <taxon>Cyclonatronum</taxon>
    </lineage>
</organism>
<dbReference type="Pfam" id="PF04066">
    <property type="entry name" value="MrpF_PhaF"/>
    <property type="match status" value="1"/>
</dbReference>
<dbReference type="PANTHER" id="PTHR34702">
    <property type="entry name" value="NA(+)/H(+) ANTIPORTER SUBUNIT F1"/>
    <property type="match status" value="1"/>
</dbReference>
<evidence type="ECO:0000256" key="9">
    <source>
        <dbReference type="SAM" id="Phobius"/>
    </source>
</evidence>
<evidence type="ECO:0000313" key="11">
    <source>
        <dbReference type="Proteomes" id="UP000254808"/>
    </source>
</evidence>
<evidence type="ECO:0000256" key="5">
    <source>
        <dbReference type="ARBA" id="ARBA00022692"/>
    </source>
</evidence>
<keyword evidence="7 8" id="KW-0472">Membrane</keyword>
<dbReference type="AlphaFoldDB" id="A0A345UHE8"/>
<gene>
    <name evidence="10" type="ORF">CYPRO_0615</name>
</gene>
<dbReference type="InterPro" id="IPR007208">
    <property type="entry name" value="MrpF/PhaF-like"/>
</dbReference>
<keyword evidence="8" id="KW-0050">Antiport</keyword>
<keyword evidence="11" id="KW-1185">Reference proteome</keyword>
<dbReference type="Proteomes" id="UP000254808">
    <property type="component" value="Chromosome"/>
</dbReference>
<accession>A0A345UHE8</accession>
<feature type="transmembrane region" description="Helical" evidence="9">
    <location>
        <begin position="42"/>
        <end position="64"/>
    </location>
</feature>
<evidence type="ECO:0000256" key="3">
    <source>
        <dbReference type="ARBA" id="ARBA00022448"/>
    </source>
</evidence>
<evidence type="ECO:0000256" key="8">
    <source>
        <dbReference type="PIRNR" id="PIRNR028784"/>
    </source>
</evidence>
<keyword evidence="5 9" id="KW-0812">Transmembrane</keyword>
<name>A0A345UHE8_9BACT</name>
<dbReference type="GO" id="GO:0005886">
    <property type="term" value="C:plasma membrane"/>
    <property type="evidence" value="ECO:0007669"/>
    <property type="project" value="UniProtKB-SubCell"/>
</dbReference>
<keyword evidence="3 8" id="KW-0813">Transport</keyword>
<protein>
    <submittedName>
        <fullName evidence="10">Multicomponent Na+:H+ antiporter subunit F</fullName>
    </submittedName>
</protein>
<dbReference type="KEGG" id="cprv:CYPRO_0615"/>
<keyword evidence="8" id="KW-0406">Ion transport</keyword>
<evidence type="ECO:0000256" key="2">
    <source>
        <dbReference type="ARBA" id="ARBA00009212"/>
    </source>
</evidence>
<sequence length="101" mass="10711">MLNGETVILDTVLIITFAALSLSLVAGMIRLLIGPSLPDRVVALDLIAYIVIAFIATYCIHTGTSDFIDAAIVVALIAFLGTTAFARYVLKAGRPSTNDEI</sequence>
<dbReference type="PANTHER" id="PTHR34702:SF1">
    <property type="entry name" value="NA(+)_H(+) ANTIPORTER SUBUNIT F"/>
    <property type="match status" value="1"/>
</dbReference>
<reference evidence="10 11" key="1">
    <citation type="submission" date="2018-03" db="EMBL/GenBank/DDBJ databases">
        <title>Phenotypic and genomic properties of Cyclonatronum proteinivorum gen. nov., sp. nov., a haloalkaliphilic bacteroidete from soda lakes possessing Na+-translocating rhodopsin.</title>
        <authorList>
            <person name="Toshchakov S.V."/>
            <person name="Korzhenkov A."/>
            <person name="Samarov N.I."/>
            <person name="Kublanov I.V."/>
            <person name="Muntyan M.S."/>
            <person name="Sorokin D.Y."/>
        </authorList>
    </citation>
    <scope>NUCLEOTIDE SEQUENCE [LARGE SCALE GENOMIC DNA]</scope>
    <source>
        <strain evidence="10 11">Omega</strain>
    </source>
</reference>
<evidence type="ECO:0000256" key="1">
    <source>
        <dbReference type="ARBA" id="ARBA00004651"/>
    </source>
</evidence>
<evidence type="ECO:0000256" key="7">
    <source>
        <dbReference type="ARBA" id="ARBA00023136"/>
    </source>
</evidence>
<comment type="subcellular location">
    <subcellularLocation>
        <location evidence="1 8">Cell membrane</location>
        <topology evidence="1 8">Multi-pass membrane protein</topology>
    </subcellularLocation>
</comment>
<evidence type="ECO:0000256" key="4">
    <source>
        <dbReference type="ARBA" id="ARBA00022475"/>
    </source>
</evidence>